<dbReference type="STRING" id="927083.DB32_007927"/>
<name>A0A0F6YMJ2_9BACT</name>
<evidence type="ECO:0008006" key="3">
    <source>
        <dbReference type="Google" id="ProtNLM"/>
    </source>
</evidence>
<evidence type="ECO:0000313" key="2">
    <source>
        <dbReference type="Proteomes" id="UP000034883"/>
    </source>
</evidence>
<dbReference type="KEGG" id="samy:DB32_007927"/>
<sequence length="281" mass="30586">MLNLDAEHELELGRRYTPSRELRARVRAIGTALARSLEHGDVVIAPDEDVSVDVASFVPRAWCPTPRALEVLASVGAPIDDAPSFETLRTVNERGFAATLAGDELPGCLRATELGAIEAHVARPGPSGAWLLKRAFGVAGRGQRPLRPGAISDADRAWIVASLRRGALYVEPRVEIIRELSVHAWATCGVHVRSIREQHVQDRAWLGSELARDLPSAIENPLIDTTERVGRALIEAGYHGPFGVDAYLWRASSGAIAVRTLGEINARYCMGWDARDGWDPP</sequence>
<keyword evidence="2" id="KW-1185">Reference proteome</keyword>
<accession>A0A0F6YMJ2</accession>
<dbReference type="Proteomes" id="UP000034883">
    <property type="component" value="Chromosome"/>
</dbReference>
<proteinExistence type="predicted"/>
<gene>
    <name evidence="1" type="ORF">DB32_007927</name>
</gene>
<dbReference type="AlphaFoldDB" id="A0A0F6YMJ2"/>
<reference evidence="1 2" key="1">
    <citation type="submission" date="2015-03" db="EMBL/GenBank/DDBJ databases">
        <title>Genome assembly of Sandaracinus amylolyticus DSM 53668.</title>
        <authorList>
            <person name="Sharma G."/>
            <person name="Subramanian S."/>
        </authorList>
    </citation>
    <scope>NUCLEOTIDE SEQUENCE [LARGE SCALE GENOMIC DNA]</scope>
    <source>
        <strain evidence="1 2">DSM 53668</strain>
    </source>
</reference>
<dbReference type="SUPFAM" id="SSF56059">
    <property type="entry name" value="Glutathione synthetase ATP-binding domain-like"/>
    <property type="match status" value="1"/>
</dbReference>
<dbReference type="EMBL" id="CP011125">
    <property type="protein sequence ID" value="AKF10778.1"/>
    <property type="molecule type" value="Genomic_DNA"/>
</dbReference>
<evidence type="ECO:0000313" key="1">
    <source>
        <dbReference type="EMBL" id="AKF10778.1"/>
    </source>
</evidence>
<organism evidence="1 2">
    <name type="scientific">Sandaracinus amylolyticus</name>
    <dbReference type="NCBI Taxonomy" id="927083"/>
    <lineage>
        <taxon>Bacteria</taxon>
        <taxon>Pseudomonadati</taxon>
        <taxon>Myxococcota</taxon>
        <taxon>Polyangia</taxon>
        <taxon>Polyangiales</taxon>
        <taxon>Sandaracinaceae</taxon>
        <taxon>Sandaracinus</taxon>
    </lineage>
</organism>
<protein>
    <recommendedName>
        <fullName evidence="3">ATP-grasp domain-containing protein</fullName>
    </recommendedName>
</protein>